<evidence type="ECO:0000256" key="4">
    <source>
        <dbReference type="SAM" id="MobiDB-lite"/>
    </source>
</evidence>
<evidence type="ECO:0000313" key="6">
    <source>
        <dbReference type="EMBL" id="EAU86635.2"/>
    </source>
</evidence>
<keyword evidence="2" id="KW-0489">Methyltransferase</keyword>
<gene>
    <name evidence="6" type="ORF">CC1G_07293</name>
</gene>
<reference evidence="6 7" key="1">
    <citation type="journal article" date="2010" name="Proc. Natl. Acad. Sci. U.S.A.">
        <title>Insights into evolution of multicellular fungi from the assembled chromosomes of the mushroom Coprinopsis cinerea (Coprinus cinereus).</title>
        <authorList>
            <person name="Stajich J.E."/>
            <person name="Wilke S.K."/>
            <person name="Ahren D."/>
            <person name="Au C.H."/>
            <person name="Birren B.W."/>
            <person name="Borodovsky M."/>
            <person name="Burns C."/>
            <person name="Canback B."/>
            <person name="Casselton L.A."/>
            <person name="Cheng C.K."/>
            <person name="Deng J."/>
            <person name="Dietrich F.S."/>
            <person name="Fargo D.C."/>
            <person name="Farman M.L."/>
            <person name="Gathman A.C."/>
            <person name="Goldberg J."/>
            <person name="Guigo R."/>
            <person name="Hoegger P.J."/>
            <person name="Hooker J.B."/>
            <person name="Huggins A."/>
            <person name="James T.Y."/>
            <person name="Kamada T."/>
            <person name="Kilaru S."/>
            <person name="Kodira C."/>
            <person name="Kues U."/>
            <person name="Kupfer D."/>
            <person name="Kwan H.S."/>
            <person name="Lomsadze A."/>
            <person name="Li W."/>
            <person name="Lilly W.W."/>
            <person name="Ma L.J."/>
            <person name="Mackey A.J."/>
            <person name="Manning G."/>
            <person name="Martin F."/>
            <person name="Muraguchi H."/>
            <person name="Natvig D.O."/>
            <person name="Palmerini H."/>
            <person name="Ramesh M.A."/>
            <person name="Rehmeyer C.J."/>
            <person name="Roe B.A."/>
            <person name="Shenoy N."/>
            <person name="Stanke M."/>
            <person name="Ter-Hovhannisyan V."/>
            <person name="Tunlid A."/>
            <person name="Velagapudi R."/>
            <person name="Vision T.J."/>
            <person name="Zeng Q."/>
            <person name="Zolan M.E."/>
            <person name="Pukkila P.J."/>
        </authorList>
    </citation>
    <scope>NUCLEOTIDE SEQUENCE [LARGE SCALE GENOMIC DNA]</scope>
    <source>
        <strain evidence="7">Okayama-7 / 130 / ATCC MYA-4618 / FGSC 9003</strain>
    </source>
</reference>
<dbReference type="GO" id="GO:0032259">
    <property type="term" value="P:methylation"/>
    <property type="evidence" value="ECO:0007669"/>
    <property type="project" value="UniProtKB-KW"/>
</dbReference>
<name>A8NNL5_COPC7</name>
<dbReference type="eggNOG" id="KOG3010">
    <property type="taxonomic scope" value="Eukaryota"/>
</dbReference>
<dbReference type="PANTHER" id="PTHR44942">
    <property type="entry name" value="METHYLTRANSF_11 DOMAIN-CONTAINING PROTEIN"/>
    <property type="match status" value="1"/>
</dbReference>
<dbReference type="VEuPathDB" id="FungiDB:CC1G_07293"/>
<accession>A8NNL5</accession>
<evidence type="ECO:0000259" key="5">
    <source>
        <dbReference type="Pfam" id="PF08241"/>
    </source>
</evidence>
<dbReference type="InterPro" id="IPR013216">
    <property type="entry name" value="Methyltransf_11"/>
</dbReference>
<dbReference type="InterPro" id="IPR051052">
    <property type="entry name" value="Diverse_substrate_MTase"/>
</dbReference>
<dbReference type="KEGG" id="cci:CC1G_07293"/>
<keyword evidence="7" id="KW-1185">Reference proteome</keyword>
<dbReference type="HOGENOM" id="CLU_049344_1_1_1"/>
<organism evidence="6 7">
    <name type="scientific">Coprinopsis cinerea (strain Okayama-7 / 130 / ATCC MYA-4618 / FGSC 9003)</name>
    <name type="common">Inky cap fungus</name>
    <name type="synonym">Hormographiella aspergillata</name>
    <dbReference type="NCBI Taxonomy" id="240176"/>
    <lineage>
        <taxon>Eukaryota</taxon>
        <taxon>Fungi</taxon>
        <taxon>Dikarya</taxon>
        <taxon>Basidiomycota</taxon>
        <taxon>Agaricomycotina</taxon>
        <taxon>Agaricomycetes</taxon>
        <taxon>Agaricomycetidae</taxon>
        <taxon>Agaricales</taxon>
        <taxon>Agaricineae</taxon>
        <taxon>Psathyrellaceae</taxon>
        <taxon>Coprinopsis</taxon>
    </lineage>
</organism>
<dbReference type="Pfam" id="PF08241">
    <property type="entry name" value="Methyltransf_11"/>
    <property type="match status" value="1"/>
</dbReference>
<dbReference type="OMA" id="VKTWSSY"/>
<dbReference type="Proteomes" id="UP000001861">
    <property type="component" value="Unassembled WGS sequence"/>
</dbReference>
<evidence type="ECO:0000313" key="7">
    <source>
        <dbReference type="Proteomes" id="UP000001861"/>
    </source>
</evidence>
<dbReference type="RefSeq" id="XP_001835151.2">
    <property type="nucleotide sequence ID" value="XM_001835099.2"/>
</dbReference>
<dbReference type="InterPro" id="IPR029063">
    <property type="entry name" value="SAM-dependent_MTases_sf"/>
</dbReference>
<evidence type="ECO:0000256" key="1">
    <source>
        <dbReference type="ARBA" id="ARBA00008361"/>
    </source>
</evidence>
<comment type="caution">
    <text evidence="6">The sequence shown here is derived from an EMBL/GenBank/DDBJ whole genome shotgun (WGS) entry which is preliminary data.</text>
</comment>
<dbReference type="PANTHER" id="PTHR44942:SF4">
    <property type="entry name" value="METHYLTRANSFERASE TYPE 11 DOMAIN-CONTAINING PROTEIN"/>
    <property type="match status" value="1"/>
</dbReference>
<dbReference type="STRING" id="240176.A8NNL5"/>
<dbReference type="Gene3D" id="3.40.50.150">
    <property type="entry name" value="Vaccinia Virus protein VP39"/>
    <property type="match status" value="1"/>
</dbReference>
<proteinExistence type="inferred from homology"/>
<feature type="domain" description="Methyltransferase type 11" evidence="5">
    <location>
        <begin position="28"/>
        <end position="93"/>
    </location>
</feature>
<dbReference type="OrthoDB" id="10027013at2759"/>
<dbReference type="EMBL" id="AACS02000012">
    <property type="protein sequence ID" value="EAU86635.2"/>
    <property type="molecule type" value="Genomic_DNA"/>
</dbReference>
<comment type="similarity">
    <text evidence="1">Belongs to the methyltransferase superfamily.</text>
</comment>
<dbReference type="GO" id="GO:0008757">
    <property type="term" value="F:S-adenosylmethionine-dependent methyltransferase activity"/>
    <property type="evidence" value="ECO:0007669"/>
    <property type="project" value="InterPro"/>
</dbReference>
<sequence>MLEKAKEFLLNSGVEPVPEEGLNNDASANNNDEKQTPTTFSFHQGSAEDLRQIIPDGGTVDLLIAAQACHWFDWTKVWPETRRVLRKGGTAAFWVYGEFRLPAFPGSEPIIAAYTDPHSPTSVGSYFERPGRTILERLLVDVPAPEDVLGIKESDGLKDFQRVYFAEPDSIPDREENYAHRPGLVHPVLMRASWTWLQLLGYLRTWSALHAYLERHSEDLKHEDDARFLQDDLNAIREMNHSREAYVRGGDVCVRFWKDLREVAEKQLTSRTCANGSGDSIGFTLMDKVTVEWPLSLLLARKA</sequence>
<dbReference type="AlphaFoldDB" id="A8NNL5"/>
<feature type="compositionally biased region" description="Polar residues" evidence="4">
    <location>
        <begin position="24"/>
        <end position="38"/>
    </location>
</feature>
<dbReference type="InParanoid" id="A8NNL5"/>
<dbReference type="GeneID" id="6011678"/>
<keyword evidence="3" id="KW-0808">Transferase</keyword>
<evidence type="ECO:0000256" key="3">
    <source>
        <dbReference type="ARBA" id="ARBA00022679"/>
    </source>
</evidence>
<evidence type="ECO:0000256" key="2">
    <source>
        <dbReference type="ARBA" id="ARBA00022603"/>
    </source>
</evidence>
<protein>
    <recommendedName>
        <fullName evidence="5">Methyltransferase type 11 domain-containing protein</fullName>
    </recommendedName>
</protein>
<dbReference type="SUPFAM" id="SSF53335">
    <property type="entry name" value="S-adenosyl-L-methionine-dependent methyltransferases"/>
    <property type="match status" value="1"/>
</dbReference>
<feature type="region of interest" description="Disordered" evidence="4">
    <location>
        <begin position="13"/>
        <end position="38"/>
    </location>
</feature>